<evidence type="ECO:0000256" key="4">
    <source>
        <dbReference type="ARBA" id="ARBA00022490"/>
    </source>
</evidence>
<dbReference type="PANTHER" id="PTHR46268">
    <property type="entry name" value="STRESS RESPONSE PROTEIN NHAX"/>
    <property type="match status" value="1"/>
</dbReference>
<dbReference type="PANTHER" id="PTHR46268:SF23">
    <property type="entry name" value="UNIVERSAL STRESS PROTEIN A-RELATED"/>
    <property type="match status" value="1"/>
</dbReference>
<gene>
    <name evidence="7" type="ORF">J9253_02745</name>
</gene>
<feature type="domain" description="UspA" evidence="6">
    <location>
        <begin position="4"/>
        <end position="148"/>
    </location>
</feature>
<evidence type="ECO:0000259" key="6">
    <source>
        <dbReference type="Pfam" id="PF00582"/>
    </source>
</evidence>
<name>A0ABX7WX65_9GAMM</name>
<accession>A0ABX7WX65</accession>
<evidence type="ECO:0000256" key="5">
    <source>
        <dbReference type="PIRNR" id="PIRNR006276"/>
    </source>
</evidence>
<comment type="subcellular location">
    <subcellularLocation>
        <location evidence="1 5">Cytoplasm</location>
    </subcellularLocation>
</comment>
<dbReference type="InterPro" id="IPR006015">
    <property type="entry name" value="Universal_stress_UspA"/>
</dbReference>
<evidence type="ECO:0000313" key="7">
    <source>
        <dbReference type="EMBL" id="QTR46883.1"/>
    </source>
</evidence>
<dbReference type="InterPro" id="IPR006016">
    <property type="entry name" value="UspA"/>
</dbReference>
<dbReference type="SUPFAM" id="SSF52402">
    <property type="entry name" value="Adenine nucleotide alpha hydrolases-like"/>
    <property type="match status" value="1"/>
</dbReference>
<evidence type="ECO:0000256" key="3">
    <source>
        <dbReference type="ARBA" id="ARBA00011738"/>
    </source>
</evidence>
<dbReference type="PIRSF" id="PIRSF006276">
    <property type="entry name" value="UspA"/>
    <property type="match status" value="1"/>
</dbReference>
<sequence>MQPYKHILVPVDFTRISNTIVARANELANFYQAKLFLLNVLEDVSLGNVAFGGTAKLTMHPTMKQNQADIAVEKLRKLANNLGVSANVALETTYTNGKPGEAIIQFVKDKGIDLVVVGNSGKKSVLGFMGSTAEATLKGVPCDVMAIRIMD</sequence>
<dbReference type="CDD" id="cd00293">
    <property type="entry name" value="USP-like"/>
    <property type="match status" value="1"/>
</dbReference>
<dbReference type="RefSeq" id="WP_210223202.1">
    <property type="nucleotide sequence ID" value="NZ_CP072801.1"/>
</dbReference>
<dbReference type="Gene3D" id="3.40.50.620">
    <property type="entry name" value="HUPs"/>
    <property type="match status" value="1"/>
</dbReference>
<evidence type="ECO:0000256" key="2">
    <source>
        <dbReference type="ARBA" id="ARBA00008791"/>
    </source>
</evidence>
<evidence type="ECO:0000313" key="8">
    <source>
        <dbReference type="Proteomes" id="UP000672039"/>
    </source>
</evidence>
<comment type="subunit">
    <text evidence="3">Homodimer.</text>
</comment>
<proteinExistence type="inferred from homology"/>
<comment type="similarity">
    <text evidence="2 5">Belongs to the universal stress protein A family.</text>
</comment>
<keyword evidence="8" id="KW-1185">Reference proteome</keyword>
<dbReference type="Proteomes" id="UP000672039">
    <property type="component" value="Chromosome"/>
</dbReference>
<evidence type="ECO:0000256" key="1">
    <source>
        <dbReference type="ARBA" id="ARBA00004496"/>
    </source>
</evidence>
<keyword evidence="4 5" id="KW-0963">Cytoplasm</keyword>
<dbReference type="Pfam" id="PF00582">
    <property type="entry name" value="Usp"/>
    <property type="match status" value="1"/>
</dbReference>
<dbReference type="InterPro" id="IPR014729">
    <property type="entry name" value="Rossmann-like_a/b/a_fold"/>
</dbReference>
<reference evidence="7 8" key="1">
    <citation type="submission" date="2021-04" db="EMBL/GenBank/DDBJ databases">
        <title>Genomics, taxonomy and metabolism of representatives of sulfur bacteria of the genus Thiothrix: Thiothrix fructosivorans QT, Thiothrix unzii A1T and three new species, Thiothrix subterranea sp. nov., Thiothrix litoralis sp. nov. and 'Candidatus Thiothrix anitrata' sp. nov.</title>
        <authorList>
            <person name="Ravin N.V."/>
            <person name="Smolyakov D."/>
            <person name="Rudenko T.S."/>
            <person name="Mardanov A.V."/>
            <person name="Beletsky A.V."/>
            <person name="Markov N.D."/>
            <person name="Fomenkov A.I."/>
            <person name="Roberts R.J."/>
            <person name="Karnachuk O.V."/>
            <person name="Novikov A."/>
            <person name="Grabovich M.Y."/>
        </authorList>
    </citation>
    <scope>NUCLEOTIDE SEQUENCE [LARGE SCALE GENOMIC DNA]</scope>
    <source>
        <strain evidence="7 8">AS</strain>
    </source>
</reference>
<dbReference type="PRINTS" id="PR01438">
    <property type="entry name" value="UNVRSLSTRESS"/>
</dbReference>
<dbReference type="EMBL" id="CP072801">
    <property type="protein sequence ID" value="QTR46883.1"/>
    <property type="molecule type" value="Genomic_DNA"/>
</dbReference>
<organism evidence="7 8">
    <name type="scientific">Thiothrix litoralis</name>
    <dbReference type="NCBI Taxonomy" id="2891210"/>
    <lineage>
        <taxon>Bacteria</taxon>
        <taxon>Pseudomonadati</taxon>
        <taxon>Pseudomonadota</taxon>
        <taxon>Gammaproteobacteria</taxon>
        <taxon>Thiotrichales</taxon>
        <taxon>Thiotrichaceae</taxon>
        <taxon>Thiothrix</taxon>
    </lineage>
</organism>
<protein>
    <recommendedName>
        <fullName evidence="5">Universal stress protein</fullName>
    </recommendedName>
</protein>